<feature type="transmembrane region" description="Helical" evidence="11">
    <location>
        <begin position="186"/>
        <end position="209"/>
    </location>
</feature>
<dbReference type="GO" id="GO:0016020">
    <property type="term" value="C:membrane"/>
    <property type="evidence" value="ECO:0007669"/>
    <property type="project" value="UniProtKB-SubCell"/>
</dbReference>
<dbReference type="InterPro" id="IPR043205">
    <property type="entry name" value="CYB561/CYBRD1-like"/>
</dbReference>
<keyword evidence="6" id="KW-0479">Metal-binding</keyword>
<dbReference type="FunFam" id="1.20.120.1770:FF:000001">
    <property type="entry name" value="Cytochrome b reductase 1"/>
    <property type="match status" value="1"/>
</dbReference>
<feature type="transmembrane region" description="Helical" evidence="11">
    <location>
        <begin position="71"/>
        <end position="91"/>
    </location>
</feature>
<keyword evidence="4" id="KW-0349">Heme</keyword>
<name>A0A1W0WBJ0_HYPEX</name>
<keyword evidence="9" id="KW-0408">Iron</keyword>
<feature type="transmembrane region" description="Helical" evidence="11">
    <location>
        <begin position="28"/>
        <end position="51"/>
    </location>
</feature>
<evidence type="ECO:0000256" key="1">
    <source>
        <dbReference type="ARBA" id="ARBA00001970"/>
    </source>
</evidence>
<keyword evidence="8 11" id="KW-1133">Transmembrane helix</keyword>
<evidence type="ECO:0000256" key="4">
    <source>
        <dbReference type="ARBA" id="ARBA00022617"/>
    </source>
</evidence>
<accession>A0A1W0WBJ0</accession>
<evidence type="ECO:0000256" key="8">
    <source>
        <dbReference type="ARBA" id="ARBA00022989"/>
    </source>
</evidence>
<feature type="transmembrane region" description="Helical" evidence="11">
    <location>
        <begin position="151"/>
        <end position="174"/>
    </location>
</feature>
<dbReference type="AlphaFoldDB" id="A0A1W0WBJ0"/>
<evidence type="ECO:0000256" key="5">
    <source>
        <dbReference type="ARBA" id="ARBA00022692"/>
    </source>
</evidence>
<dbReference type="EMBL" id="MTYJ01000142">
    <property type="protein sequence ID" value="OQV12537.1"/>
    <property type="molecule type" value="Genomic_DNA"/>
</dbReference>
<keyword evidence="5 11" id="KW-0812">Transmembrane</keyword>
<dbReference type="PANTHER" id="PTHR10106:SF0">
    <property type="entry name" value="LD36721P"/>
    <property type="match status" value="1"/>
</dbReference>
<dbReference type="GO" id="GO:0046872">
    <property type="term" value="F:metal ion binding"/>
    <property type="evidence" value="ECO:0007669"/>
    <property type="project" value="UniProtKB-KW"/>
</dbReference>
<feature type="transmembrane region" description="Helical" evidence="11">
    <location>
        <begin position="229"/>
        <end position="250"/>
    </location>
</feature>
<protein>
    <submittedName>
        <fullName evidence="13">Cytochrome b561</fullName>
    </submittedName>
</protein>
<dbReference type="Proteomes" id="UP000192578">
    <property type="component" value="Unassembled WGS sequence"/>
</dbReference>
<evidence type="ECO:0000256" key="2">
    <source>
        <dbReference type="ARBA" id="ARBA00004141"/>
    </source>
</evidence>
<feature type="transmembrane region" description="Helical" evidence="11">
    <location>
        <begin position="111"/>
        <end position="131"/>
    </location>
</feature>
<dbReference type="SMART" id="SM00665">
    <property type="entry name" value="B561"/>
    <property type="match status" value="1"/>
</dbReference>
<dbReference type="InterPro" id="IPR006593">
    <property type="entry name" value="Cyt_b561/ferric_Rdtase_TM"/>
</dbReference>
<evidence type="ECO:0000256" key="7">
    <source>
        <dbReference type="ARBA" id="ARBA00022982"/>
    </source>
</evidence>
<reference evidence="14" key="1">
    <citation type="submission" date="2017-01" db="EMBL/GenBank/DDBJ databases">
        <title>Comparative genomics of anhydrobiosis in the tardigrade Hypsibius dujardini.</title>
        <authorList>
            <person name="Yoshida Y."/>
            <person name="Koutsovoulos G."/>
            <person name="Laetsch D."/>
            <person name="Stevens L."/>
            <person name="Kumar S."/>
            <person name="Horikawa D."/>
            <person name="Ishino K."/>
            <person name="Komine S."/>
            <person name="Tomita M."/>
            <person name="Blaxter M."/>
            <person name="Arakawa K."/>
        </authorList>
    </citation>
    <scope>NUCLEOTIDE SEQUENCE [LARGE SCALE GENOMIC DNA]</scope>
    <source>
        <strain evidence="14">Z151</strain>
    </source>
</reference>
<keyword evidence="7" id="KW-0249">Electron transport</keyword>
<dbReference type="PANTHER" id="PTHR10106">
    <property type="entry name" value="CYTOCHROME B561-RELATED"/>
    <property type="match status" value="1"/>
</dbReference>
<evidence type="ECO:0000259" key="12">
    <source>
        <dbReference type="PROSITE" id="PS50939"/>
    </source>
</evidence>
<keyword evidence="3" id="KW-0813">Transport</keyword>
<dbReference type="PROSITE" id="PS50939">
    <property type="entry name" value="CYTOCHROME_B561"/>
    <property type="match status" value="1"/>
</dbReference>
<evidence type="ECO:0000256" key="9">
    <source>
        <dbReference type="ARBA" id="ARBA00023004"/>
    </source>
</evidence>
<dbReference type="Pfam" id="PF03188">
    <property type="entry name" value="Cytochrom_B561"/>
    <property type="match status" value="1"/>
</dbReference>
<evidence type="ECO:0000256" key="3">
    <source>
        <dbReference type="ARBA" id="ARBA00022448"/>
    </source>
</evidence>
<feature type="domain" description="Cytochrome b561" evidence="12">
    <location>
        <begin position="35"/>
        <end position="250"/>
    </location>
</feature>
<dbReference type="GO" id="GO:0016491">
    <property type="term" value="F:oxidoreductase activity"/>
    <property type="evidence" value="ECO:0007669"/>
    <property type="project" value="InterPro"/>
</dbReference>
<evidence type="ECO:0000256" key="11">
    <source>
        <dbReference type="SAM" id="Phobius"/>
    </source>
</evidence>
<proteinExistence type="predicted"/>
<evidence type="ECO:0000313" key="13">
    <source>
        <dbReference type="EMBL" id="OQV12537.1"/>
    </source>
</evidence>
<evidence type="ECO:0000256" key="10">
    <source>
        <dbReference type="ARBA" id="ARBA00023136"/>
    </source>
</evidence>
<keyword evidence="10 11" id="KW-0472">Membrane</keyword>
<evidence type="ECO:0000256" key="6">
    <source>
        <dbReference type="ARBA" id="ARBA00022723"/>
    </source>
</evidence>
<evidence type="ECO:0000313" key="14">
    <source>
        <dbReference type="Proteomes" id="UP000192578"/>
    </source>
</evidence>
<gene>
    <name evidence="13" type="ORF">BV898_13181</name>
</gene>
<comment type="caution">
    <text evidence="13">The sequence shown here is derived from an EMBL/GenBank/DDBJ whole genome shotgun (WGS) entry which is preliminary data.</text>
</comment>
<organism evidence="13 14">
    <name type="scientific">Hypsibius exemplaris</name>
    <name type="common">Freshwater tardigrade</name>
    <dbReference type="NCBI Taxonomy" id="2072580"/>
    <lineage>
        <taxon>Eukaryota</taxon>
        <taxon>Metazoa</taxon>
        <taxon>Ecdysozoa</taxon>
        <taxon>Tardigrada</taxon>
        <taxon>Eutardigrada</taxon>
        <taxon>Parachela</taxon>
        <taxon>Hypsibioidea</taxon>
        <taxon>Hypsibiidae</taxon>
        <taxon>Hypsibius</taxon>
    </lineage>
</organism>
<comment type="subcellular location">
    <subcellularLocation>
        <location evidence="2">Membrane</location>
        <topology evidence="2">Multi-pass membrane protein</topology>
    </subcellularLocation>
</comment>
<sequence length="270" mass="31062">MSRVEEKEFLNMNMMDSPDSQPAPSLRLFTFLVATFEFFGLMSIILTSIWLGHFQGGFAWDQRLANLEFNYHPLLMILAFVFIHGNANLAYRLLRNEKKIRVKVIHGGMQLLAFIFMVIALRAVFDSHNYANYDSKTNSYRPIPNLYSLHSWIGIATIVLYCCQWLTGFLFFFWPKVNLSLRRNYLPVHVFFGVCIHILFISTALMGLTEKAIFSIKKPDYSDSPSEGNLVNVLAVVLVLYGLNGVYLLVNPAFKRQPRPDDDGNYIPRD</sequence>
<comment type="cofactor">
    <cofactor evidence="1">
        <name>heme b</name>
        <dbReference type="ChEBI" id="CHEBI:60344"/>
    </cofactor>
</comment>
<dbReference type="OrthoDB" id="907479at2759"/>
<dbReference type="Gene3D" id="1.20.120.1770">
    <property type="match status" value="1"/>
</dbReference>
<keyword evidence="14" id="KW-1185">Reference proteome</keyword>